<dbReference type="Gene3D" id="2.60.120.10">
    <property type="entry name" value="Jelly Rolls"/>
    <property type="match status" value="1"/>
</dbReference>
<dbReference type="EMBL" id="JAHRHJ020000003">
    <property type="protein sequence ID" value="KAH9322895.1"/>
    <property type="molecule type" value="Genomic_DNA"/>
</dbReference>
<dbReference type="AlphaFoldDB" id="A0AA38LHL3"/>
<dbReference type="InterPro" id="IPR006045">
    <property type="entry name" value="Cupin_1"/>
</dbReference>
<reference evidence="2 3" key="1">
    <citation type="journal article" date="2021" name="Nat. Plants">
        <title>The Taxus genome provides insights into paclitaxel biosynthesis.</title>
        <authorList>
            <person name="Xiong X."/>
            <person name="Gou J."/>
            <person name="Liao Q."/>
            <person name="Li Y."/>
            <person name="Zhou Q."/>
            <person name="Bi G."/>
            <person name="Li C."/>
            <person name="Du R."/>
            <person name="Wang X."/>
            <person name="Sun T."/>
            <person name="Guo L."/>
            <person name="Liang H."/>
            <person name="Lu P."/>
            <person name="Wu Y."/>
            <person name="Zhang Z."/>
            <person name="Ro D.K."/>
            <person name="Shang Y."/>
            <person name="Huang S."/>
            <person name="Yan J."/>
        </authorList>
    </citation>
    <scope>NUCLEOTIDE SEQUENCE [LARGE SCALE GENOMIC DNA]</scope>
    <source>
        <strain evidence="2">Ta-2019</strain>
    </source>
</reference>
<dbReference type="InterPro" id="IPR014710">
    <property type="entry name" value="RmlC-like_jellyroll"/>
</dbReference>
<gene>
    <name evidence="2" type="ORF">KI387_017534</name>
</gene>
<feature type="non-terminal residue" evidence="2">
    <location>
        <position position="58"/>
    </location>
</feature>
<sequence>MFPKALVHFQQNVGNENVVAIAGLSSQFPRVQTITDSLFAANPPLSDSVLSKAFRITV</sequence>
<dbReference type="SUPFAM" id="SSF51182">
    <property type="entry name" value="RmlC-like cupins"/>
    <property type="match status" value="1"/>
</dbReference>
<evidence type="ECO:0000259" key="1">
    <source>
        <dbReference type="Pfam" id="PF00190"/>
    </source>
</evidence>
<dbReference type="PANTHER" id="PTHR31238">
    <property type="entry name" value="GERMIN-LIKE PROTEIN SUBFAMILY 3 MEMBER 3"/>
    <property type="match status" value="1"/>
</dbReference>
<dbReference type="Proteomes" id="UP000824469">
    <property type="component" value="Unassembled WGS sequence"/>
</dbReference>
<keyword evidence="3" id="KW-1185">Reference proteome</keyword>
<comment type="caution">
    <text evidence="2">The sequence shown here is derived from an EMBL/GenBank/DDBJ whole genome shotgun (WGS) entry which is preliminary data.</text>
</comment>
<proteinExistence type="predicted"/>
<protein>
    <recommendedName>
        <fullName evidence="1">Cupin type-1 domain-containing protein</fullName>
    </recommendedName>
</protein>
<accession>A0AA38LHL3</accession>
<organism evidence="2 3">
    <name type="scientific">Taxus chinensis</name>
    <name type="common">Chinese yew</name>
    <name type="synonym">Taxus wallichiana var. chinensis</name>
    <dbReference type="NCBI Taxonomy" id="29808"/>
    <lineage>
        <taxon>Eukaryota</taxon>
        <taxon>Viridiplantae</taxon>
        <taxon>Streptophyta</taxon>
        <taxon>Embryophyta</taxon>
        <taxon>Tracheophyta</taxon>
        <taxon>Spermatophyta</taxon>
        <taxon>Pinopsida</taxon>
        <taxon>Pinidae</taxon>
        <taxon>Conifers II</taxon>
        <taxon>Cupressales</taxon>
        <taxon>Taxaceae</taxon>
        <taxon>Taxus</taxon>
    </lineage>
</organism>
<name>A0AA38LHL3_TAXCH</name>
<evidence type="ECO:0000313" key="3">
    <source>
        <dbReference type="Proteomes" id="UP000824469"/>
    </source>
</evidence>
<feature type="domain" description="Cupin type-1" evidence="1">
    <location>
        <begin position="2"/>
        <end position="57"/>
    </location>
</feature>
<evidence type="ECO:0000313" key="2">
    <source>
        <dbReference type="EMBL" id="KAH9322895.1"/>
    </source>
</evidence>
<dbReference type="Pfam" id="PF00190">
    <property type="entry name" value="Cupin_1"/>
    <property type="match status" value="1"/>
</dbReference>
<dbReference type="InterPro" id="IPR011051">
    <property type="entry name" value="RmlC_Cupin_sf"/>
</dbReference>